<dbReference type="EMBL" id="LBSA01000048">
    <property type="protein sequence ID" value="KKQ07357.1"/>
    <property type="molecule type" value="Genomic_DNA"/>
</dbReference>
<gene>
    <name evidence="2" type="ORF">US19_C0048G0004</name>
</gene>
<reference evidence="2 3" key="1">
    <citation type="journal article" date="2015" name="Nature">
        <title>rRNA introns, odd ribosomes, and small enigmatic genomes across a large radiation of phyla.</title>
        <authorList>
            <person name="Brown C.T."/>
            <person name="Hug L.A."/>
            <person name="Thomas B.C."/>
            <person name="Sharon I."/>
            <person name="Castelle C.J."/>
            <person name="Singh A."/>
            <person name="Wilkins M.J."/>
            <person name="Williams K.H."/>
            <person name="Banfield J.F."/>
        </authorList>
    </citation>
    <scope>NUCLEOTIDE SEQUENCE [LARGE SCALE GENOMIC DNA]</scope>
</reference>
<dbReference type="Pfam" id="PF00903">
    <property type="entry name" value="Glyoxalase"/>
    <property type="match status" value="1"/>
</dbReference>
<dbReference type="GO" id="GO:0051213">
    <property type="term" value="F:dioxygenase activity"/>
    <property type="evidence" value="ECO:0007669"/>
    <property type="project" value="UniProtKB-KW"/>
</dbReference>
<sequence>MNPVVHFEMPAKDNKRVADFYSRVFGWQMNQLGGEMGNYLLAQTTETDEQGMVKTPGNINGGFFEYQDKEGFNIPHLVISVDNLEESMKAVEEAGGKIIGGASGEGKIDDIAGIGRYISFRDCEGNHVGMLQPASN</sequence>
<proteinExistence type="predicted"/>
<dbReference type="Gene3D" id="3.10.180.10">
    <property type="entry name" value="2,3-Dihydroxybiphenyl 1,2-Dioxygenase, domain 1"/>
    <property type="match status" value="1"/>
</dbReference>
<dbReference type="InterPro" id="IPR037523">
    <property type="entry name" value="VOC_core"/>
</dbReference>
<accession>A0A0G0EPC6</accession>
<dbReference type="SUPFAM" id="SSF54593">
    <property type="entry name" value="Glyoxalase/Bleomycin resistance protein/Dihydroxybiphenyl dioxygenase"/>
    <property type="match status" value="1"/>
</dbReference>
<organism evidence="2 3">
    <name type="scientific">Candidatus Daviesbacteria bacterium GW2011_GWB1_36_5</name>
    <dbReference type="NCBI Taxonomy" id="1618426"/>
    <lineage>
        <taxon>Bacteria</taxon>
        <taxon>Candidatus Daviesiibacteriota</taxon>
    </lineage>
</organism>
<protein>
    <submittedName>
        <fullName evidence="2">Glyoxalase/bleomycin resistance protein/dioxygenase</fullName>
    </submittedName>
</protein>
<evidence type="ECO:0000259" key="1">
    <source>
        <dbReference type="PROSITE" id="PS51819"/>
    </source>
</evidence>
<dbReference type="CDD" id="cd07247">
    <property type="entry name" value="SgaA_N_like"/>
    <property type="match status" value="1"/>
</dbReference>
<evidence type="ECO:0000313" key="3">
    <source>
        <dbReference type="Proteomes" id="UP000034492"/>
    </source>
</evidence>
<dbReference type="AlphaFoldDB" id="A0A0G0EPC6"/>
<evidence type="ECO:0000313" key="2">
    <source>
        <dbReference type="EMBL" id="KKQ07357.1"/>
    </source>
</evidence>
<name>A0A0G0EPC6_9BACT</name>
<dbReference type="InterPro" id="IPR004360">
    <property type="entry name" value="Glyas_Fos-R_dOase_dom"/>
</dbReference>
<dbReference type="PROSITE" id="PS51819">
    <property type="entry name" value="VOC"/>
    <property type="match status" value="1"/>
</dbReference>
<dbReference type="PANTHER" id="PTHR33993:SF2">
    <property type="entry name" value="VOC DOMAIN-CONTAINING PROTEIN"/>
    <property type="match status" value="1"/>
</dbReference>
<dbReference type="PANTHER" id="PTHR33993">
    <property type="entry name" value="GLYOXALASE-RELATED"/>
    <property type="match status" value="1"/>
</dbReference>
<keyword evidence="2" id="KW-0223">Dioxygenase</keyword>
<dbReference type="Proteomes" id="UP000034492">
    <property type="component" value="Unassembled WGS sequence"/>
</dbReference>
<feature type="domain" description="VOC" evidence="1">
    <location>
        <begin position="3"/>
        <end position="133"/>
    </location>
</feature>
<keyword evidence="2" id="KW-0560">Oxidoreductase</keyword>
<comment type="caution">
    <text evidence="2">The sequence shown here is derived from an EMBL/GenBank/DDBJ whole genome shotgun (WGS) entry which is preliminary data.</text>
</comment>
<dbReference type="InterPro" id="IPR052164">
    <property type="entry name" value="Anthracycline_SecMetBiosynth"/>
</dbReference>
<dbReference type="InterPro" id="IPR029068">
    <property type="entry name" value="Glyas_Bleomycin-R_OHBP_Dase"/>
</dbReference>